<accession>A0A5H6DQM2</accession>
<organism evidence="1">
    <name type="scientific">Salmonella enterica subsp. enterica serovar Stanleyville</name>
    <dbReference type="NCBI Taxonomy" id="286782"/>
    <lineage>
        <taxon>Bacteria</taxon>
        <taxon>Pseudomonadati</taxon>
        <taxon>Pseudomonadota</taxon>
        <taxon>Gammaproteobacteria</taxon>
        <taxon>Enterobacterales</taxon>
        <taxon>Enterobacteriaceae</taxon>
        <taxon>Salmonella</taxon>
    </lineage>
</organism>
<evidence type="ECO:0000313" key="1">
    <source>
        <dbReference type="EMBL" id="EBW2509306.1"/>
    </source>
</evidence>
<name>A0A5H6DQM2_SALET</name>
<dbReference type="AlphaFoldDB" id="A0A5H6DQM2"/>
<sequence>MTKLIDIRMICCLLLLMLYPLDSEGIKFYGVNSLNEMKYLFKSTNVIFFTENEFDERRQLWYWHDNAYFATLVTDDFPTECGEAKVRLDFFNDRLYCVQIENIELKDRECYKSELIKFKDRNSNVKILLKEGVILSEMSICDTALKKEVFNWIRRWS</sequence>
<proteinExistence type="predicted"/>
<reference evidence="1" key="1">
    <citation type="submission" date="2018-07" db="EMBL/GenBank/DDBJ databases">
        <authorList>
            <person name="Ashton P.M."/>
            <person name="Dallman T."/>
            <person name="Nair S."/>
            <person name="De Pinna E."/>
            <person name="Peters T."/>
            <person name="Grant K."/>
        </authorList>
    </citation>
    <scope>NUCLEOTIDE SEQUENCE</scope>
    <source>
        <strain evidence="1">314979</strain>
    </source>
</reference>
<protein>
    <submittedName>
        <fullName evidence="1">Uncharacterized protein</fullName>
    </submittedName>
</protein>
<dbReference type="EMBL" id="AAHHUY010000040">
    <property type="protein sequence ID" value="EBW2509306.1"/>
    <property type="molecule type" value="Genomic_DNA"/>
</dbReference>
<comment type="caution">
    <text evidence="1">The sequence shown here is derived from an EMBL/GenBank/DDBJ whole genome shotgun (WGS) entry which is preliminary data.</text>
</comment>
<gene>
    <name evidence="1" type="ORF">DFV45_23090</name>
</gene>